<proteinExistence type="predicted"/>
<evidence type="ECO:0000313" key="2">
    <source>
        <dbReference type="EMBL" id="MBO2989918.1"/>
    </source>
</evidence>
<dbReference type="Gene3D" id="2.40.110.10">
    <property type="entry name" value="Butyryl-CoA Dehydrogenase, subunit A, domain 2"/>
    <property type="match status" value="1"/>
</dbReference>
<dbReference type="GO" id="GO:0016627">
    <property type="term" value="F:oxidoreductase activity, acting on the CH-CH group of donors"/>
    <property type="evidence" value="ECO:0007669"/>
    <property type="project" value="InterPro"/>
</dbReference>
<dbReference type="InterPro" id="IPR046373">
    <property type="entry name" value="Acyl-CoA_Oxase/DH_mid-dom_sf"/>
</dbReference>
<dbReference type="RefSeq" id="WP_208238517.1">
    <property type="nucleotide sequence ID" value="NZ_BAAAQU010000002.1"/>
</dbReference>
<evidence type="ECO:0000259" key="1">
    <source>
        <dbReference type="Pfam" id="PF02770"/>
    </source>
</evidence>
<dbReference type="Proteomes" id="UP000668403">
    <property type="component" value="Unassembled WGS sequence"/>
</dbReference>
<dbReference type="InterPro" id="IPR006091">
    <property type="entry name" value="Acyl-CoA_Oxase/DH_mid-dom"/>
</dbReference>
<dbReference type="Pfam" id="PF02770">
    <property type="entry name" value="Acyl-CoA_dh_M"/>
    <property type="match status" value="1"/>
</dbReference>
<feature type="domain" description="Acyl-CoA oxidase/dehydrogenase middle" evidence="1">
    <location>
        <begin position="106"/>
        <end position="178"/>
    </location>
</feature>
<dbReference type="InterPro" id="IPR009100">
    <property type="entry name" value="AcylCoA_DH/oxidase_NM_dom_sf"/>
</dbReference>
<reference evidence="2" key="1">
    <citation type="submission" date="2021-03" db="EMBL/GenBank/DDBJ databases">
        <title>Leucobacter chromiisoli sp. nov., isolated from chromium-containing soil of chemical plant.</title>
        <authorList>
            <person name="Xu Z."/>
        </authorList>
    </citation>
    <scope>NUCLEOTIDE SEQUENCE</scope>
    <source>
        <strain evidence="2">K 70/01</strain>
    </source>
</reference>
<gene>
    <name evidence="2" type="ORF">J4H85_07910</name>
</gene>
<comment type="caution">
    <text evidence="2">The sequence shown here is derived from an EMBL/GenBank/DDBJ whole genome shotgun (WGS) entry which is preliminary data.</text>
</comment>
<dbReference type="EMBL" id="JAGFBF010000005">
    <property type="protein sequence ID" value="MBO2989918.1"/>
    <property type="molecule type" value="Genomic_DNA"/>
</dbReference>
<keyword evidence="3" id="KW-1185">Reference proteome</keyword>
<sequence length="342" mass="36394">MTIDRSETRSIARDAEITATFDTARTWIRDGRAHVPLPGSGGTWERWSRLLELAREDLPAARIVEAHLDAVAILAELAEPDAASVDSGDLWAVWAAEPPTPRVVATPASRGWTLDGTKAWCSAASFATHALLTAEADAASGPRLFRVDLRDAGVTPEARTWASAGMAATDTGEVSFAGVPALTVGGPTAYLERAGFWHGGIGVACCWWGGAQGLIDLMSERLRKRGSDLAESHLGACIAWDTVVTGALRAAASDVDAAPHDVPSARRRALALRSLIDRACTDVITRFGRAFGASPFATDAGAAQRIADLQVYVRQSHAESDEAALARFVLDECPPFERERTP</sequence>
<accession>A0A939QGZ3</accession>
<name>A0A939QGZ3_9MICO</name>
<dbReference type="AlphaFoldDB" id="A0A939QGZ3"/>
<evidence type="ECO:0000313" key="3">
    <source>
        <dbReference type="Proteomes" id="UP000668403"/>
    </source>
</evidence>
<protein>
    <submittedName>
        <fullName evidence="2">Acyl-CoA dehydrogenase family protein</fullName>
    </submittedName>
</protein>
<organism evidence="2 3">
    <name type="scientific">Leucobacter tardus</name>
    <dbReference type="NCBI Taxonomy" id="501483"/>
    <lineage>
        <taxon>Bacteria</taxon>
        <taxon>Bacillati</taxon>
        <taxon>Actinomycetota</taxon>
        <taxon>Actinomycetes</taxon>
        <taxon>Micrococcales</taxon>
        <taxon>Microbacteriaceae</taxon>
        <taxon>Leucobacter</taxon>
    </lineage>
</organism>
<dbReference type="SUPFAM" id="SSF56645">
    <property type="entry name" value="Acyl-CoA dehydrogenase NM domain-like"/>
    <property type="match status" value="1"/>
</dbReference>